<name>A0A0F9DWL1_9ZZZZ</name>
<evidence type="ECO:0000313" key="1">
    <source>
        <dbReference type="EMBL" id="KKL22101.1"/>
    </source>
</evidence>
<accession>A0A0F9DWL1</accession>
<proteinExistence type="predicted"/>
<dbReference type="AlphaFoldDB" id="A0A0F9DWL1"/>
<sequence>MRDPYWLLPLIALLGALLVMGLLLLNIALAYHAATGEWF</sequence>
<reference evidence="1" key="1">
    <citation type="journal article" date="2015" name="Nature">
        <title>Complex archaea that bridge the gap between prokaryotes and eukaryotes.</title>
        <authorList>
            <person name="Spang A."/>
            <person name="Saw J.H."/>
            <person name="Jorgensen S.L."/>
            <person name="Zaremba-Niedzwiedzka K."/>
            <person name="Martijn J."/>
            <person name="Lind A.E."/>
            <person name="van Eijk R."/>
            <person name="Schleper C."/>
            <person name="Guy L."/>
            <person name="Ettema T.J."/>
        </authorList>
    </citation>
    <scope>NUCLEOTIDE SEQUENCE</scope>
</reference>
<organism evidence="1">
    <name type="scientific">marine sediment metagenome</name>
    <dbReference type="NCBI Taxonomy" id="412755"/>
    <lineage>
        <taxon>unclassified sequences</taxon>
        <taxon>metagenomes</taxon>
        <taxon>ecological metagenomes</taxon>
    </lineage>
</organism>
<dbReference type="EMBL" id="LAZR01037478">
    <property type="protein sequence ID" value="KKL22101.1"/>
    <property type="molecule type" value="Genomic_DNA"/>
</dbReference>
<gene>
    <name evidence="1" type="ORF">LCGC14_2438820</name>
</gene>
<protein>
    <submittedName>
        <fullName evidence="1">Uncharacterized protein</fullName>
    </submittedName>
</protein>
<comment type="caution">
    <text evidence="1">The sequence shown here is derived from an EMBL/GenBank/DDBJ whole genome shotgun (WGS) entry which is preliminary data.</text>
</comment>